<dbReference type="InterPro" id="IPR025420">
    <property type="entry name" value="DUF4143"/>
</dbReference>
<dbReference type="PANTHER" id="PTHR43566">
    <property type="entry name" value="CONSERVED PROTEIN"/>
    <property type="match status" value="1"/>
</dbReference>
<dbReference type="EMBL" id="BMQD01000003">
    <property type="protein sequence ID" value="GGK55606.1"/>
    <property type="molecule type" value="Genomic_DNA"/>
</dbReference>
<dbReference type="Proteomes" id="UP000627984">
    <property type="component" value="Unassembled WGS sequence"/>
</dbReference>
<evidence type="ECO:0000313" key="4">
    <source>
        <dbReference type="Proteomes" id="UP000627984"/>
    </source>
</evidence>
<comment type="caution">
    <text evidence="3">The sequence shown here is derived from an EMBL/GenBank/DDBJ whole genome shotgun (WGS) entry which is preliminary data.</text>
</comment>
<dbReference type="AlphaFoldDB" id="A0AA37BDG7"/>
<dbReference type="SUPFAM" id="SSF52540">
    <property type="entry name" value="P-loop containing nucleoside triphosphate hydrolases"/>
    <property type="match status" value="1"/>
</dbReference>
<dbReference type="InterPro" id="IPR027417">
    <property type="entry name" value="P-loop_NTPase"/>
</dbReference>
<sequence>MAKISRKMEPRLARALSAYRVVVIGGPRQVGKTTLARELTGGRGTFRQLDVDTTLATALVDPVGFARHGATPRAIDEVQLGGDALVRAIKVQVDADDDPGQFLLTGSADFLTVPTLSESLAGRAVFFELWPFSQGELRGEPDGFLDTVFREPDSFREGPSSALQPEDYLEAVCQGGFPEALRLHPDDRGLWYDALVQTVTQRDIVGLTGARRAGELPRLLRLLAARTANELVASQIGADSQLSRDTLADYIGFLRMIYFTRELPAWSSSHTNRAKQRPKIYLTDTGLASHLLDADPVGLLDDDGARRGQLVETFVVNELRKQLGWSRARAELFHFRDRDGGEIDIVVERPDGRVVGIEVKSGLTVTGRSFTHLTRLRDRLGDAFVHGYVLSFSPDPLPFGDRLTALPISYLWQAG</sequence>
<dbReference type="Pfam" id="PF13635">
    <property type="entry name" value="DUF4143"/>
    <property type="match status" value="1"/>
</dbReference>
<evidence type="ECO:0008006" key="5">
    <source>
        <dbReference type="Google" id="ProtNLM"/>
    </source>
</evidence>
<dbReference type="Pfam" id="PF13173">
    <property type="entry name" value="AAA_14"/>
    <property type="match status" value="1"/>
</dbReference>
<name>A0AA37BDG7_9ACTN</name>
<reference evidence="3" key="1">
    <citation type="journal article" date="2014" name="Int. J. Syst. Evol. Microbiol.">
        <title>Complete genome sequence of Corynebacterium casei LMG S-19264T (=DSM 44701T), isolated from a smear-ripened cheese.</title>
        <authorList>
            <consortium name="US DOE Joint Genome Institute (JGI-PGF)"/>
            <person name="Walter F."/>
            <person name="Albersmeier A."/>
            <person name="Kalinowski J."/>
            <person name="Ruckert C."/>
        </authorList>
    </citation>
    <scope>NUCLEOTIDE SEQUENCE</scope>
    <source>
        <strain evidence="3">JCM 3093</strain>
    </source>
</reference>
<proteinExistence type="predicted"/>
<dbReference type="RefSeq" id="WP_191893984.1">
    <property type="nucleotide sequence ID" value="NZ_BMQD01000003.1"/>
</dbReference>
<reference evidence="3" key="2">
    <citation type="submission" date="2022-09" db="EMBL/GenBank/DDBJ databases">
        <authorList>
            <person name="Sun Q."/>
            <person name="Ohkuma M."/>
        </authorList>
    </citation>
    <scope>NUCLEOTIDE SEQUENCE</scope>
    <source>
        <strain evidence="3">JCM 3093</strain>
    </source>
</reference>
<evidence type="ECO:0000259" key="1">
    <source>
        <dbReference type="Pfam" id="PF13173"/>
    </source>
</evidence>
<evidence type="ECO:0000313" key="3">
    <source>
        <dbReference type="EMBL" id="GGK55606.1"/>
    </source>
</evidence>
<organism evidence="3 4">
    <name type="scientific">Planomonospora parontospora</name>
    <dbReference type="NCBI Taxonomy" id="58119"/>
    <lineage>
        <taxon>Bacteria</taxon>
        <taxon>Bacillati</taxon>
        <taxon>Actinomycetota</taxon>
        <taxon>Actinomycetes</taxon>
        <taxon>Streptosporangiales</taxon>
        <taxon>Streptosporangiaceae</taxon>
        <taxon>Planomonospora</taxon>
    </lineage>
</organism>
<gene>
    <name evidence="3" type="ORF">GCM10010126_13980</name>
</gene>
<protein>
    <recommendedName>
        <fullName evidence="5">ATP-binding protein</fullName>
    </recommendedName>
</protein>
<feature type="domain" description="DUF4143" evidence="2">
    <location>
        <begin position="201"/>
        <end position="362"/>
    </location>
</feature>
<feature type="domain" description="AAA" evidence="1">
    <location>
        <begin position="20"/>
        <end position="137"/>
    </location>
</feature>
<evidence type="ECO:0000259" key="2">
    <source>
        <dbReference type="Pfam" id="PF13635"/>
    </source>
</evidence>
<dbReference type="PANTHER" id="PTHR43566:SF2">
    <property type="entry name" value="DUF4143 DOMAIN-CONTAINING PROTEIN"/>
    <property type="match status" value="1"/>
</dbReference>
<accession>A0AA37BDG7</accession>
<dbReference type="InterPro" id="IPR041682">
    <property type="entry name" value="AAA_14"/>
</dbReference>